<comment type="similarity">
    <text evidence="2">Belongs to the pterin-4-alpha-carbinolamine dehydratase family.</text>
</comment>
<dbReference type="GO" id="GO:0008124">
    <property type="term" value="F:4-alpha-hydroxytetrahydrobiopterin dehydratase activity"/>
    <property type="evidence" value="ECO:0007669"/>
    <property type="project" value="UniProtKB-EC"/>
</dbReference>
<proteinExistence type="inferred from homology"/>
<comment type="caution">
    <text evidence="5">The sequence shown here is derived from an EMBL/GenBank/DDBJ whole genome shotgun (WGS) entry which is preliminary data.</text>
</comment>
<comment type="catalytic activity">
    <reaction evidence="1">
        <text>(4aS,6R)-4a-hydroxy-L-erythro-5,6,7,8-tetrahydrobiopterin = (6R)-L-erythro-6,7-dihydrobiopterin + H2O</text>
        <dbReference type="Rhea" id="RHEA:11920"/>
        <dbReference type="ChEBI" id="CHEBI:15377"/>
        <dbReference type="ChEBI" id="CHEBI:15642"/>
        <dbReference type="ChEBI" id="CHEBI:43120"/>
        <dbReference type="EC" id="4.2.1.96"/>
    </reaction>
</comment>
<dbReference type="PANTHER" id="PTHR12599">
    <property type="entry name" value="PTERIN-4-ALPHA-CARBINOLAMINE DEHYDRATASE"/>
    <property type="match status" value="1"/>
</dbReference>
<name>I8T6T0_9GAMM</name>
<dbReference type="InterPro" id="IPR001533">
    <property type="entry name" value="Pterin_deHydtase"/>
</dbReference>
<dbReference type="SUPFAM" id="SSF55248">
    <property type="entry name" value="PCD-like"/>
    <property type="match status" value="1"/>
</dbReference>
<dbReference type="PATRIC" id="fig|1172194.4.peg.3123"/>
<organism evidence="5 6">
    <name type="scientific">Hydrocarboniphaga effusa AP103</name>
    <dbReference type="NCBI Taxonomy" id="1172194"/>
    <lineage>
        <taxon>Bacteria</taxon>
        <taxon>Pseudomonadati</taxon>
        <taxon>Pseudomonadota</taxon>
        <taxon>Gammaproteobacteria</taxon>
        <taxon>Nevskiales</taxon>
        <taxon>Nevskiaceae</taxon>
        <taxon>Hydrocarboniphaga</taxon>
    </lineage>
</organism>
<sequence length="112" mass="12847">MAQLSEKKCVPCEGGVPPLDLAAAIRLHEQLNERWKIVDQGRAIETKIEFRTYARVLAFTNAVAWIAIQEDHHPLIEFGYQEVRIRYWTHAIDGLSENDFICAAKIDRLLAE</sequence>
<keyword evidence="6" id="KW-1185">Reference proteome</keyword>
<dbReference type="CDD" id="cd00913">
    <property type="entry name" value="PCD_DCoH_subfamily_a"/>
    <property type="match status" value="1"/>
</dbReference>
<evidence type="ECO:0000313" key="5">
    <source>
        <dbReference type="EMBL" id="EIT69640.1"/>
    </source>
</evidence>
<evidence type="ECO:0000256" key="1">
    <source>
        <dbReference type="ARBA" id="ARBA00001554"/>
    </source>
</evidence>
<dbReference type="EC" id="4.2.1.96" evidence="3"/>
<dbReference type="RefSeq" id="WP_007186161.1">
    <property type="nucleotide sequence ID" value="NZ_AKGD01000002.1"/>
</dbReference>
<protein>
    <recommendedName>
        <fullName evidence="3">4a-hydroxytetrahydrobiopterin dehydratase</fullName>
        <ecNumber evidence="3">4.2.1.96</ecNumber>
    </recommendedName>
</protein>
<gene>
    <name evidence="5" type="ORF">WQQ_32220</name>
</gene>
<evidence type="ECO:0000256" key="4">
    <source>
        <dbReference type="ARBA" id="ARBA00023239"/>
    </source>
</evidence>
<dbReference type="STRING" id="1172194.WQQ_32220"/>
<dbReference type="OrthoDB" id="5294615at2"/>
<evidence type="ECO:0000256" key="3">
    <source>
        <dbReference type="ARBA" id="ARBA00013252"/>
    </source>
</evidence>
<dbReference type="Proteomes" id="UP000003704">
    <property type="component" value="Unassembled WGS sequence"/>
</dbReference>
<reference evidence="5 6" key="1">
    <citation type="journal article" date="2012" name="J. Bacteriol.">
        <title>Genome Sequence of n-Alkane-Degrading Hydrocarboniphaga effusa Strain AP103T (ATCC BAA-332T).</title>
        <authorList>
            <person name="Chang H.K."/>
            <person name="Zylstra G.J."/>
            <person name="Chae J.C."/>
        </authorList>
    </citation>
    <scope>NUCLEOTIDE SEQUENCE [LARGE SCALE GENOMIC DNA]</scope>
    <source>
        <strain evidence="5 6">AP103</strain>
    </source>
</reference>
<dbReference type="PANTHER" id="PTHR12599:SF0">
    <property type="entry name" value="PTERIN-4-ALPHA-CARBINOLAMINE DEHYDRATASE"/>
    <property type="match status" value="1"/>
</dbReference>
<dbReference type="AlphaFoldDB" id="I8T6T0"/>
<dbReference type="Pfam" id="PF01329">
    <property type="entry name" value="Pterin_4a"/>
    <property type="match status" value="1"/>
</dbReference>
<evidence type="ECO:0000313" key="6">
    <source>
        <dbReference type="Proteomes" id="UP000003704"/>
    </source>
</evidence>
<dbReference type="GO" id="GO:0006729">
    <property type="term" value="P:tetrahydrobiopterin biosynthetic process"/>
    <property type="evidence" value="ECO:0007669"/>
    <property type="project" value="InterPro"/>
</dbReference>
<dbReference type="Gene3D" id="3.30.1360.20">
    <property type="entry name" value="Transcriptional coactivator/pterin dehydratase"/>
    <property type="match status" value="1"/>
</dbReference>
<keyword evidence="4" id="KW-0456">Lyase</keyword>
<dbReference type="InterPro" id="IPR036428">
    <property type="entry name" value="PCD_sf"/>
</dbReference>
<evidence type="ECO:0000256" key="2">
    <source>
        <dbReference type="ARBA" id="ARBA00006472"/>
    </source>
</evidence>
<dbReference type="EMBL" id="AKGD01000002">
    <property type="protein sequence ID" value="EIT69640.1"/>
    <property type="molecule type" value="Genomic_DNA"/>
</dbReference>
<accession>I8T6T0</accession>